<name>A0ABW8A945_9ACTN</name>
<dbReference type="PANTHER" id="PTHR43289:SF6">
    <property type="entry name" value="SERINE_THREONINE-PROTEIN KINASE NEKL-3"/>
    <property type="match status" value="1"/>
</dbReference>
<dbReference type="PROSITE" id="PS50011">
    <property type="entry name" value="PROTEIN_KINASE_DOM"/>
    <property type="match status" value="1"/>
</dbReference>
<keyword evidence="5 10" id="KW-0418">Kinase</keyword>
<feature type="region of interest" description="Disordered" evidence="7">
    <location>
        <begin position="353"/>
        <end position="536"/>
    </location>
</feature>
<evidence type="ECO:0000256" key="8">
    <source>
        <dbReference type="SAM" id="Phobius"/>
    </source>
</evidence>
<evidence type="ECO:0000256" key="4">
    <source>
        <dbReference type="ARBA" id="ARBA00022741"/>
    </source>
</evidence>
<feature type="compositionally biased region" description="Low complexity" evidence="7">
    <location>
        <begin position="463"/>
        <end position="507"/>
    </location>
</feature>
<feature type="compositionally biased region" description="Gly residues" evidence="7">
    <location>
        <begin position="508"/>
        <end position="517"/>
    </location>
</feature>
<evidence type="ECO:0000259" key="9">
    <source>
        <dbReference type="PROSITE" id="PS50011"/>
    </source>
</evidence>
<feature type="compositionally biased region" description="Low complexity" evidence="7">
    <location>
        <begin position="355"/>
        <end position="364"/>
    </location>
</feature>
<keyword evidence="6" id="KW-0067">ATP-binding</keyword>
<keyword evidence="8" id="KW-0472">Membrane</keyword>
<dbReference type="Proteomes" id="UP001612928">
    <property type="component" value="Unassembled WGS sequence"/>
</dbReference>
<dbReference type="PANTHER" id="PTHR43289">
    <property type="entry name" value="MITOGEN-ACTIVATED PROTEIN KINASE KINASE KINASE 20-RELATED"/>
    <property type="match status" value="1"/>
</dbReference>
<dbReference type="RefSeq" id="WP_397023457.1">
    <property type="nucleotide sequence ID" value="NZ_JBITMB010000006.1"/>
</dbReference>
<accession>A0ABW8A945</accession>
<dbReference type="Pfam" id="PF00069">
    <property type="entry name" value="Pkinase"/>
    <property type="match status" value="1"/>
</dbReference>
<dbReference type="InterPro" id="IPR008271">
    <property type="entry name" value="Ser/Thr_kinase_AS"/>
</dbReference>
<evidence type="ECO:0000313" key="11">
    <source>
        <dbReference type="Proteomes" id="UP001612928"/>
    </source>
</evidence>
<keyword evidence="8" id="KW-1133">Transmembrane helix</keyword>
<organism evidence="10 11">
    <name type="scientific">Nonomuraea indica</name>
    <dbReference type="NCBI Taxonomy" id="1581193"/>
    <lineage>
        <taxon>Bacteria</taxon>
        <taxon>Bacillati</taxon>
        <taxon>Actinomycetota</taxon>
        <taxon>Actinomycetes</taxon>
        <taxon>Streptosporangiales</taxon>
        <taxon>Streptosporangiaceae</taxon>
        <taxon>Nonomuraea</taxon>
    </lineage>
</organism>
<keyword evidence="4" id="KW-0547">Nucleotide-binding</keyword>
<feature type="transmembrane region" description="Helical" evidence="8">
    <location>
        <begin position="537"/>
        <end position="558"/>
    </location>
</feature>
<comment type="caution">
    <text evidence="10">The sequence shown here is derived from an EMBL/GenBank/DDBJ whole genome shotgun (WGS) entry which is preliminary data.</text>
</comment>
<evidence type="ECO:0000256" key="3">
    <source>
        <dbReference type="ARBA" id="ARBA00022679"/>
    </source>
</evidence>
<dbReference type="InterPro" id="IPR011009">
    <property type="entry name" value="Kinase-like_dom_sf"/>
</dbReference>
<evidence type="ECO:0000256" key="7">
    <source>
        <dbReference type="SAM" id="MobiDB-lite"/>
    </source>
</evidence>
<keyword evidence="11" id="KW-1185">Reference proteome</keyword>
<feature type="compositionally biased region" description="Acidic residues" evidence="7">
    <location>
        <begin position="368"/>
        <end position="390"/>
    </location>
</feature>
<dbReference type="PROSITE" id="PS00108">
    <property type="entry name" value="PROTEIN_KINASE_ST"/>
    <property type="match status" value="1"/>
</dbReference>
<evidence type="ECO:0000256" key="2">
    <source>
        <dbReference type="ARBA" id="ARBA00022527"/>
    </source>
</evidence>
<evidence type="ECO:0000256" key="1">
    <source>
        <dbReference type="ARBA" id="ARBA00012513"/>
    </source>
</evidence>
<dbReference type="SUPFAM" id="SSF56112">
    <property type="entry name" value="Protein kinase-like (PK-like)"/>
    <property type="match status" value="1"/>
</dbReference>
<dbReference type="GO" id="GO:0016301">
    <property type="term" value="F:kinase activity"/>
    <property type="evidence" value="ECO:0007669"/>
    <property type="project" value="UniProtKB-KW"/>
</dbReference>
<sequence length="570" mass="58725">MHGDEQWEVPGYSAVRELGSGSAGRVVLARRDHDGAEVAVKYLADQLRYDVGFVARFRHEARLLATLRSPYNARLIDYVETGSGAAIVMELVNGVSLRQILRSEGPTGAEAALTVLKGSLKGLAAAHAIGVVHRDFKPENVVVQGDGASKLVDFGIAVRTGEGGSAAGTPPYMAPEQWSGAAAAPATDVYAATVVFFECLTGARPFRASNLAALARQHQSVQPPVEEVPEPLRGLVERGLAKNAAERPPSAEAFLTELEAIAAEAYGPDWEERGRRRLARLAGLLALLFPNKPDVPAEAQTSLAETTFDQPSGLLAKLSTKILIGAVCVGLLVGVTMVAVNAFDDDAALRAQSSEVTPTTAEPATPEPADDTTDEPTDEPADDVPEETEEPTASPTASTSDEPVARPTTSAAVPVATTKSPTPKASTSPSRRPTPTPVRSTGRPTPSESPDPEITGTVDDPPTTRATRATRSPVPSASPTTARPSTSSPPASSPAATPSGTAGTPTSGDGGGDGGSGTPRATGSDGATPVPESTGTAAATLLAAGLVTSGTVPVTLAVKRRVAGRHRRKR</sequence>
<dbReference type="EMBL" id="JBITMB010000006">
    <property type="protein sequence ID" value="MFI7443312.1"/>
    <property type="molecule type" value="Genomic_DNA"/>
</dbReference>
<protein>
    <recommendedName>
        <fullName evidence="1">non-specific serine/threonine protein kinase</fullName>
        <ecNumber evidence="1">2.7.11.1</ecNumber>
    </recommendedName>
</protein>
<dbReference type="CDD" id="cd14014">
    <property type="entry name" value="STKc_PknB_like"/>
    <property type="match status" value="1"/>
</dbReference>
<keyword evidence="3" id="KW-0808">Transferase</keyword>
<dbReference type="InterPro" id="IPR000719">
    <property type="entry name" value="Prot_kinase_dom"/>
</dbReference>
<keyword evidence="8" id="KW-0812">Transmembrane</keyword>
<evidence type="ECO:0000256" key="5">
    <source>
        <dbReference type="ARBA" id="ARBA00022777"/>
    </source>
</evidence>
<evidence type="ECO:0000313" key="10">
    <source>
        <dbReference type="EMBL" id="MFI7443312.1"/>
    </source>
</evidence>
<evidence type="ECO:0000256" key="6">
    <source>
        <dbReference type="ARBA" id="ARBA00022840"/>
    </source>
</evidence>
<reference evidence="10 11" key="1">
    <citation type="submission" date="2024-10" db="EMBL/GenBank/DDBJ databases">
        <title>The Natural Products Discovery Center: Release of the First 8490 Sequenced Strains for Exploring Actinobacteria Biosynthetic Diversity.</title>
        <authorList>
            <person name="Kalkreuter E."/>
            <person name="Kautsar S.A."/>
            <person name="Yang D."/>
            <person name="Bader C.D."/>
            <person name="Teijaro C.N."/>
            <person name="Fluegel L."/>
            <person name="Davis C.M."/>
            <person name="Simpson J.R."/>
            <person name="Lauterbach L."/>
            <person name="Steele A.D."/>
            <person name="Gui C."/>
            <person name="Meng S."/>
            <person name="Li G."/>
            <person name="Viehrig K."/>
            <person name="Ye F."/>
            <person name="Su P."/>
            <person name="Kiefer A.F."/>
            <person name="Nichols A."/>
            <person name="Cepeda A.J."/>
            <person name="Yan W."/>
            <person name="Fan B."/>
            <person name="Jiang Y."/>
            <person name="Adhikari A."/>
            <person name="Zheng C.-J."/>
            <person name="Schuster L."/>
            <person name="Cowan T.M."/>
            <person name="Smanski M.J."/>
            <person name="Chevrette M.G."/>
            <person name="De Carvalho L.P.S."/>
            <person name="Shen B."/>
        </authorList>
    </citation>
    <scope>NUCLEOTIDE SEQUENCE [LARGE SCALE GENOMIC DNA]</scope>
    <source>
        <strain evidence="10 11">NPDC049503</strain>
    </source>
</reference>
<feature type="compositionally biased region" description="Low complexity" evidence="7">
    <location>
        <begin position="391"/>
        <end position="446"/>
    </location>
</feature>
<dbReference type="Gene3D" id="1.10.510.10">
    <property type="entry name" value="Transferase(Phosphotransferase) domain 1"/>
    <property type="match status" value="1"/>
</dbReference>
<keyword evidence="2" id="KW-0723">Serine/threonine-protein kinase</keyword>
<feature type="domain" description="Protein kinase" evidence="9">
    <location>
        <begin position="12"/>
        <end position="261"/>
    </location>
</feature>
<gene>
    <name evidence="10" type="ORF">ACIBP5_25360</name>
</gene>
<dbReference type="EC" id="2.7.11.1" evidence="1"/>
<proteinExistence type="predicted"/>